<accession>A0A1Q9RAD0</accession>
<dbReference type="SUPFAM" id="SSF82784">
    <property type="entry name" value="OsmC-like"/>
    <property type="match status" value="1"/>
</dbReference>
<proteinExistence type="predicted"/>
<dbReference type="RefSeq" id="WP_075801912.1">
    <property type="nucleotide sequence ID" value="NZ_MKZO01000007.1"/>
</dbReference>
<dbReference type="InterPro" id="IPR015946">
    <property type="entry name" value="KH_dom-like_a/b"/>
</dbReference>
<dbReference type="EMBL" id="MKZO01000007">
    <property type="protein sequence ID" value="OLS64291.1"/>
    <property type="molecule type" value="Genomic_DNA"/>
</dbReference>
<evidence type="ECO:0000313" key="1">
    <source>
        <dbReference type="EMBL" id="OLS64291.1"/>
    </source>
</evidence>
<evidence type="ECO:0008006" key="3">
    <source>
        <dbReference type="Google" id="ProtNLM"/>
    </source>
</evidence>
<protein>
    <recommendedName>
        <fullName evidence="3">Peroxiredoxin</fullName>
    </recommendedName>
</protein>
<dbReference type="Gene3D" id="3.30.300.20">
    <property type="match status" value="1"/>
</dbReference>
<comment type="caution">
    <text evidence="1">The sequence shown here is derived from an EMBL/GenBank/DDBJ whole genome shotgun (WGS) entry which is preliminary data.</text>
</comment>
<gene>
    <name evidence="1" type="ORF">PSEMO_08360</name>
</gene>
<dbReference type="PANTHER" id="PTHR42830:SF2">
    <property type="entry name" value="OSMC_OHR FAMILY PROTEIN"/>
    <property type="match status" value="1"/>
</dbReference>
<organism evidence="1 2">
    <name type="scientific">Pseudomonas putida</name>
    <name type="common">Arthrobacter siderocapsulatus</name>
    <dbReference type="NCBI Taxonomy" id="303"/>
    <lineage>
        <taxon>Bacteria</taxon>
        <taxon>Pseudomonadati</taxon>
        <taxon>Pseudomonadota</taxon>
        <taxon>Gammaproteobacteria</taxon>
        <taxon>Pseudomonadales</taxon>
        <taxon>Pseudomonadaceae</taxon>
        <taxon>Pseudomonas</taxon>
    </lineage>
</organism>
<sequence length="159" mass="17382">MAEKQHHYAVTVTWTGNQGTGTASYRGYSRDHLIQGDGKPAIEGSSDPAFRGDPARWNPEELLLASLSACHKLWYLGLCAEAGIVVQAYEDRAEGEMVEEANGAGQFTSVTLRPKVTLAAGADLEQARTLHRLAHQKCFIARSVNFPVEHEVELVLHPS</sequence>
<dbReference type="OrthoDB" id="9795405at2"/>
<evidence type="ECO:0000313" key="2">
    <source>
        <dbReference type="Proteomes" id="UP000186736"/>
    </source>
</evidence>
<dbReference type="InterPro" id="IPR036102">
    <property type="entry name" value="OsmC/Ohrsf"/>
</dbReference>
<dbReference type="Proteomes" id="UP000186736">
    <property type="component" value="Unassembled WGS sequence"/>
</dbReference>
<reference evidence="1 2" key="1">
    <citation type="submission" date="2016-10" db="EMBL/GenBank/DDBJ databases">
        <title>Genome Sequence of Pseudomonas putida GM4FR.</title>
        <authorList>
            <person name="Poehlein A."/>
            <person name="Wemheuer F."/>
            <person name="Hollensteiner J."/>
            <person name="Wemheuer B."/>
        </authorList>
    </citation>
    <scope>NUCLEOTIDE SEQUENCE [LARGE SCALE GENOMIC DNA]</scope>
    <source>
        <strain evidence="1 2">GM4FR</strain>
    </source>
</reference>
<dbReference type="Pfam" id="PF02566">
    <property type="entry name" value="OsmC"/>
    <property type="match status" value="1"/>
</dbReference>
<dbReference type="InterPro" id="IPR003718">
    <property type="entry name" value="OsmC/Ohr_fam"/>
</dbReference>
<dbReference type="InterPro" id="IPR052707">
    <property type="entry name" value="OsmC_Ohr_Peroxiredoxin"/>
</dbReference>
<name>A0A1Q9RAD0_PSEPU</name>
<dbReference type="PANTHER" id="PTHR42830">
    <property type="entry name" value="OSMOTICALLY INDUCIBLE FAMILY PROTEIN"/>
    <property type="match status" value="1"/>
</dbReference>
<dbReference type="AlphaFoldDB" id="A0A1Q9RAD0"/>